<dbReference type="Proteomes" id="UP000252582">
    <property type="component" value="Unassembled WGS sequence"/>
</dbReference>
<feature type="compositionally biased region" description="Low complexity" evidence="1">
    <location>
        <begin position="760"/>
        <end position="773"/>
    </location>
</feature>
<dbReference type="Pfam" id="PF01471">
    <property type="entry name" value="PG_binding_1"/>
    <property type="match status" value="1"/>
</dbReference>
<accession>A0A6I7HQE9</accession>
<dbReference type="InterPro" id="IPR006597">
    <property type="entry name" value="Sel1-like"/>
</dbReference>
<keyword evidence="4" id="KW-1185">Reference proteome</keyword>
<feature type="region of interest" description="Disordered" evidence="1">
    <location>
        <begin position="87"/>
        <end position="166"/>
    </location>
</feature>
<dbReference type="Gene3D" id="1.25.40.10">
    <property type="entry name" value="Tetratricopeptide repeat domain"/>
    <property type="match status" value="1"/>
</dbReference>
<feature type="compositionally biased region" description="Basic residues" evidence="1">
    <location>
        <begin position="712"/>
        <end position="721"/>
    </location>
</feature>
<dbReference type="Gene3D" id="1.10.101.10">
    <property type="entry name" value="PGBD-like superfamily/PGBD"/>
    <property type="match status" value="1"/>
</dbReference>
<feature type="compositionally biased region" description="Low complexity" evidence="1">
    <location>
        <begin position="953"/>
        <end position="964"/>
    </location>
</feature>
<feature type="compositionally biased region" description="Polar residues" evidence="1">
    <location>
        <begin position="87"/>
        <end position="96"/>
    </location>
</feature>
<feature type="compositionally biased region" description="Low complexity" evidence="1">
    <location>
        <begin position="660"/>
        <end position="675"/>
    </location>
</feature>
<evidence type="ECO:0000313" key="3">
    <source>
        <dbReference type="EMBL" id="RCW27197.1"/>
    </source>
</evidence>
<reference evidence="3 4" key="1">
    <citation type="submission" date="2018-07" db="EMBL/GenBank/DDBJ databases">
        <title>Genomic Encyclopedia of Type Strains, Phase IV (KMG-IV): sequencing the most valuable type-strain genomes for metagenomic binning, comparative biology and taxonomic classification.</title>
        <authorList>
            <person name="Goeker M."/>
        </authorList>
    </citation>
    <scope>NUCLEOTIDE SEQUENCE [LARGE SCALE GENOMIC DNA]</scope>
    <source>
        <strain evidence="3 4">DSM 25528</strain>
    </source>
</reference>
<dbReference type="InterPro" id="IPR050767">
    <property type="entry name" value="Sel1_AlgK"/>
</dbReference>
<comment type="caution">
    <text evidence="3">The sequence shown here is derived from an EMBL/GenBank/DDBJ whole genome shotgun (WGS) entry which is preliminary data.</text>
</comment>
<dbReference type="InterPro" id="IPR002477">
    <property type="entry name" value="Peptidoglycan-bd-like"/>
</dbReference>
<dbReference type="PANTHER" id="PTHR11102:SF160">
    <property type="entry name" value="ERAD-ASSOCIATED E3 UBIQUITIN-PROTEIN LIGASE COMPONENT HRD3"/>
    <property type="match status" value="1"/>
</dbReference>
<dbReference type="PANTHER" id="PTHR11102">
    <property type="entry name" value="SEL-1-LIKE PROTEIN"/>
    <property type="match status" value="1"/>
</dbReference>
<dbReference type="AlphaFoldDB" id="A0A6I7HQE9"/>
<sequence>MIRGCTAEQLGVRKLHNRDFGAKRRPAPTPPPSATPRSKARLMRANFEASTNMNGSRSNPSRPGGSSSLDALSRTIEGLEARIEGLMNNNQRSARLSQDPRRDFAPESRDLRDRDPLAEIRQRQRALEEGRGRASEPRSQERYDDRNAPVQRFAPQQPVARTQPDAAREISQALLGLRQELKHDIAESLAAEIGSLRSEMRSIRTLAEDRRPSEDMRQDIARLADGITELGRYRAPGTERLQAEFEELRSLMDGLAREDSVRHIERRWDDLEERLDGLDAGALRSELLSLADRLDDIKRHIGNIGDHGAIRALEDKLVTVATALEHIGAHIDPSERMLMEQFAGIDMRLDEITRAIAAGSRHSGSGSDAVSISRIEDRIAGIAEQIEAIAGRAFEQQDPAIDLGHRLETLTARIEELGTQRTARRLEERLDQLSELLERGQQSGPQPELTGYLADISRKIDALDQGAVSDRLADRLDVLAERISSLAVPAPTGSAGGPAFRELEQRLNTIVDRLEETAAAPVQDTSALRGLEEQIAHLSTLISSAPSDAGAGNEAMTGRVAALEDYIATSDEYIIEAARQAAETVMESYAQTQGARGDASGADLTALSALAEHLKDLESVSRNSEERTHRTFEALHDTLVQIAEKLDQIDNRVGSRDSIAAESPVPARAAEPAANRHAHAEMQAAPVTDDIPAPADIPEAEYVLDAPEPAHKSKASSKKAAKPSLLAGLGKRFRPGQKKEDSGPVQRTLVDPSPSIDPSEMLPPEEANELLEPGSGAPDVRKILERVRATQAAQREAGAGNGAASDGDRTDYIAAARRAAQAAASEMDRAYRTGSPKTEAGKSTGSALSRYRRPILMAVGAVLLVAMAMPLVNTLLRDDSTPLVTAEAPAASGEVSGAQTTTGMSVPEEAPATAKIGGETPPANPDATRAPSGPSALTAPAPLDESGKLTPLAPADAANPQSAATVPSPTPETNALQTATEGQAPVATAVAAPVEPIAVPDALKPASLVIAAKQGDPLALFEVAARYSEGSGVDGDFAEAAKWYKMAADKGFAPAMYRLANLYENGSGVERNVETARHYYELAAEKGNASAMHNLAVMHASGAAGTQDYPTAAKWFGKAAELGVSDSQFNLAILNARGNGVPQNLVESYKWFAIAAKAGDKDAAKKRDEVANVMAPDQLEKARAAVDLWKPQPLDPQANSTDVPDEWAGKGVKTASVDMKKAIRNIQGILNNNGFDAGVPDGMLGEKTVAAIKAFQASVGMEPTGKVTDKLVKELLARNK</sequence>
<feature type="compositionally biased region" description="Polar residues" evidence="1">
    <location>
        <begin position="965"/>
        <end position="981"/>
    </location>
</feature>
<dbReference type="EMBL" id="QPIX01000003">
    <property type="protein sequence ID" value="RCW27197.1"/>
    <property type="molecule type" value="Genomic_DNA"/>
</dbReference>
<evidence type="ECO:0000256" key="1">
    <source>
        <dbReference type="SAM" id="MobiDB-lite"/>
    </source>
</evidence>
<dbReference type="SUPFAM" id="SSF81901">
    <property type="entry name" value="HCP-like"/>
    <property type="match status" value="1"/>
</dbReference>
<evidence type="ECO:0000259" key="2">
    <source>
        <dbReference type="Pfam" id="PF01471"/>
    </source>
</evidence>
<feature type="region of interest" description="Disordered" evidence="1">
    <location>
        <begin position="912"/>
        <end position="981"/>
    </location>
</feature>
<organism evidence="3 4">
    <name type="scientific">Ciceribacter lividus</name>
    <dbReference type="NCBI Taxonomy" id="1197950"/>
    <lineage>
        <taxon>Bacteria</taxon>
        <taxon>Pseudomonadati</taxon>
        <taxon>Pseudomonadota</taxon>
        <taxon>Alphaproteobacteria</taxon>
        <taxon>Hyphomicrobiales</taxon>
        <taxon>Rhizobiaceae</taxon>
        <taxon>Ciceribacter</taxon>
    </lineage>
</organism>
<evidence type="ECO:0000313" key="4">
    <source>
        <dbReference type="Proteomes" id="UP000252582"/>
    </source>
</evidence>
<feature type="compositionally biased region" description="Basic and acidic residues" evidence="1">
    <location>
        <begin position="98"/>
        <end position="147"/>
    </location>
</feature>
<dbReference type="Pfam" id="PF08238">
    <property type="entry name" value="Sel1"/>
    <property type="match status" value="4"/>
</dbReference>
<dbReference type="SUPFAM" id="SSF47090">
    <property type="entry name" value="PGBD-like"/>
    <property type="match status" value="1"/>
</dbReference>
<dbReference type="InterPro" id="IPR036365">
    <property type="entry name" value="PGBD-like_sf"/>
</dbReference>
<dbReference type="SMART" id="SM00671">
    <property type="entry name" value="SEL1"/>
    <property type="match status" value="4"/>
</dbReference>
<feature type="region of interest" description="Disordered" evidence="1">
    <location>
        <begin position="654"/>
        <end position="682"/>
    </location>
</feature>
<name>A0A6I7HQE9_9HYPH</name>
<gene>
    <name evidence="3" type="ORF">DFR48_103157</name>
</gene>
<proteinExistence type="predicted"/>
<dbReference type="InterPro" id="IPR011990">
    <property type="entry name" value="TPR-like_helical_dom_sf"/>
</dbReference>
<protein>
    <submittedName>
        <fullName evidence="3">Localization factor PodJL</fullName>
    </submittedName>
</protein>
<feature type="region of interest" description="Disordered" evidence="1">
    <location>
        <begin position="708"/>
        <end position="777"/>
    </location>
</feature>
<feature type="compositionally biased region" description="Low complexity" evidence="1">
    <location>
        <begin position="54"/>
        <end position="68"/>
    </location>
</feature>
<dbReference type="InterPro" id="IPR036366">
    <property type="entry name" value="PGBDSf"/>
</dbReference>
<feature type="domain" description="Peptidoglycan binding-like" evidence="2">
    <location>
        <begin position="1222"/>
        <end position="1273"/>
    </location>
</feature>
<feature type="region of interest" description="Disordered" evidence="1">
    <location>
        <begin position="1"/>
        <end position="70"/>
    </location>
</feature>